<name>A0ABN6NJK1_THEBO</name>
<evidence type="ECO:0000313" key="1">
    <source>
        <dbReference type="EMBL" id="BDG17791.1"/>
    </source>
</evidence>
<accession>A0ABN6NJK1</accession>
<geneLocation type="plasmid" evidence="1 2">
    <name>pTbrSNM4-1c</name>
</geneLocation>
<sequence length="148" mass="17099">MRLEGPFKFLYFTKWNFYLVNLGKYGCLVEEIRMYNQKNPPEREGFTFAEDIPILPGERKLIKTLPSVYTTFHQAQPIPLLEGMVGGENEVQLCCVIDYFSGSNPNTPQRTTCAVIFRGKFADRERATIDEIKVSYLNYSREHPGCFP</sequence>
<evidence type="ECO:0000313" key="2">
    <source>
        <dbReference type="Proteomes" id="UP000831120"/>
    </source>
</evidence>
<dbReference type="Proteomes" id="UP000831120">
    <property type="component" value="Plasmid pTbrSNM4-1c"/>
</dbReference>
<keyword evidence="1" id="KW-0614">Plasmid</keyword>
<proteinExistence type="predicted"/>
<keyword evidence="2" id="KW-1185">Reference proteome</keyword>
<gene>
    <name evidence="1" type="ORF">TbrSNM41_25250</name>
</gene>
<protein>
    <submittedName>
        <fullName evidence="1">Uncharacterized protein</fullName>
    </submittedName>
</protein>
<dbReference type="EMBL" id="AP025595">
    <property type="protein sequence ID" value="BDG17791.1"/>
    <property type="molecule type" value="Genomic_DNA"/>
</dbReference>
<reference evidence="1 2" key="1">
    <citation type="journal article" date="2022" name="Microbiol. Resour. Announc.">
        <title>Complete Genome Sequences of Thermus Strains Isolated from Senami Hot Spring in Japan.</title>
        <authorList>
            <person name="Miyazaki K."/>
        </authorList>
    </citation>
    <scope>NUCLEOTIDE SEQUENCE [LARGE SCALE GENOMIC DNA]</scope>
    <source>
        <strain evidence="1 2">SNM4-1</strain>
        <plasmid evidence="1 2">pTbrSNM4-1c</plasmid>
    </source>
</reference>
<organism evidence="1 2">
    <name type="scientific">Thermus brockianus</name>
    <dbReference type="NCBI Taxonomy" id="56956"/>
    <lineage>
        <taxon>Bacteria</taxon>
        <taxon>Thermotogati</taxon>
        <taxon>Deinococcota</taxon>
        <taxon>Deinococci</taxon>
        <taxon>Thermales</taxon>
        <taxon>Thermaceae</taxon>
        <taxon>Thermus</taxon>
    </lineage>
</organism>